<organism evidence="1">
    <name type="scientific">Tanacetum cinerariifolium</name>
    <name type="common">Dalmatian daisy</name>
    <name type="synonym">Chrysanthemum cinerariifolium</name>
    <dbReference type="NCBI Taxonomy" id="118510"/>
    <lineage>
        <taxon>Eukaryota</taxon>
        <taxon>Viridiplantae</taxon>
        <taxon>Streptophyta</taxon>
        <taxon>Embryophyta</taxon>
        <taxon>Tracheophyta</taxon>
        <taxon>Spermatophyta</taxon>
        <taxon>Magnoliopsida</taxon>
        <taxon>eudicotyledons</taxon>
        <taxon>Gunneridae</taxon>
        <taxon>Pentapetalae</taxon>
        <taxon>asterids</taxon>
        <taxon>campanulids</taxon>
        <taxon>Asterales</taxon>
        <taxon>Asteraceae</taxon>
        <taxon>Asteroideae</taxon>
        <taxon>Anthemideae</taxon>
        <taxon>Anthemidinae</taxon>
        <taxon>Tanacetum</taxon>
    </lineage>
</organism>
<dbReference type="EMBL" id="BKCJ011871397">
    <property type="protein sequence ID" value="GFD59943.1"/>
    <property type="molecule type" value="Genomic_DNA"/>
</dbReference>
<reference evidence="1" key="1">
    <citation type="journal article" date="2019" name="Sci. Rep.">
        <title>Draft genome of Tanacetum cinerariifolium, the natural source of mosquito coil.</title>
        <authorList>
            <person name="Yamashiro T."/>
            <person name="Shiraishi A."/>
            <person name="Satake H."/>
            <person name="Nakayama K."/>
        </authorList>
    </citation>
    <scope>NUCLEOTIDE SEQUENCE</scope>
</reference>
<comment type="caution">
    <text evidence="1">The sequence shown here is derived from an EMBL/GenBank/DDBJ whole genome shotgun (WGS) entry which is preliminary data.</text>
</comment>
<sequence length="75" mass="8375">RDLRGKSKEFLREIMERGLRLDKPDLKITYIENEMDAIDHLLAHTPEGGVGVIFTENISATTAKLDEFESANSAG</sequence>
<accession>A0A699XL39</accession>
<evidence type="ECO:0000313" key="1">
    <source>
        <dbReference type="EMBL" id="GFD59943.1"/>
    </source>
</evidence>
<name>A0A699XL39_TANCI</name>
<gene>
    <name evidence="1" type="ORF">Tci_931912</name>
</gene>
<dbReference type="AlphaFoldDB" id="A0A699XL39"/>
<feature type="non-terminal residue" evidence="1">
    <location>
        <position position="1"/>
    </location>
</feature>
<protein>
    <recommendedName>
        <fullName evidence="2">LacI family transcriptional regulator</fullName>
    </recommendedName>
</protein>
<evidence type="ECO:0008006" key="2">
    <source>
        <dbReference type="Google" id="ProtNLM"/>
    </source>
</evidence>
<proteinExistence type="predicted"/>